<dbReference type="Proteomes" id="UP000298179">
    <property type="component" value="Unassembled WGS sequence"/>
</dbReference>
<dbReference type="InterPro" id="IPR036390">
    <property type="entry name" value="WH_DNA-bd_sf"/>
</dbReference>
<keyword evidence="3" id="KW-1185">Reference proteome</keyword>
<dbReference type="PANTHER" id="PTHR33164:SF43">
    <property type="entry name" value="HTH-TYPE TRANSCRIPTIONAL REPRESSOR YETL"/>
    <property type="match status" value="1"/>
</dbReference>
<dbReference type="SMART" id="SM00347">
    <property type="entry name" value="HTH_MARR"/>
    <property type="match status" value="1"/>
</dbReference>
<dbReference type="InterPro" id="IPR036388">
    <property type="entry name" value="WH-like_DNA-bd_sf"/>
</dbReference>
<protein>
    <submittedName>
        <fullName evidence="2">MarR family transcriptional regulator</fullName>
    </submittedName>
</protein>
<dbReference type="Gene3D" id="1.10.10.10">
    <property type="entry name" value="Winged helix-like DNA-binding domain superfamily/Winged helix DNA-binding domain"/>
    <property type="match status" value="1"/>
</dbReference>
<evidence type="ECO:0000259" key="1">
    <source>
        <dbReference type="PROSITE" id="PS50995"/>
    </source>
</evidence>
<dbReference type="AlphaFoldDB" id="A0A4Y8RQ67"/>
<dbReference type="EMBL" id="SOZD01000002">
    <property type="protein sequence ID" value="TFF24924.1"/>
    <property type="molecule type" value="Genomic_DNA"/>
</dbReference>
<feature type="domain" description="HTH marR-type" evidence="1">
    <location>
        <begin position="11"/>
        <end position="149"/>
    </location>
</feature>
<proteinExistence type="predicted"/>
<evidence type="ECO:0000313" key="2">
    <source>
        <dbReference type="EMBL" id="TFF24924.1"/>
    </source>
</evidence>
<dbReference type="OrthoDB" id="1431064at2"/>
<organism evidence="2 3">
    <name type="scientific">Jiella endophytica</name>
    <dbReference type="NCBI Taxonomy" id="2558362"/>
    <lineage>
        <taxon>Bacteria</taxon>
        <taxon>Pseudomonadati</taxon>
        <taxon>Pseudomonadota</taxon>
        <taxon>Alphaproteobacteria</taxon>
        <taxon>Hyphomicrobiales</taxon>
        <taxon>Aurantimonadaceae</taxon>
        <taxon>Jiella</taxon>
    </lineage>
</organism>
<reference evidence="2 3" key="1">
    <citation type="submission" date="2019-03" db="EMBL/GenBank/DDBJ databases">
        <title>Jiella endophytica sp. nov., a novel endophytic bacterium isolated from root of Ficus microcarpa Linn. f.</title>
        <authorList>
            <person name="Tuo L."/>
        </authorList>
    </citation>
    <scope>NUCLEOTIDE SEQUENCE [LARGE SCALE GENOMIC DNA]</scope>
    <source>
        <strain evidence="2 3">CBS5Q-3</strain>
    </source>
</reference>
<dbReference type="InterPro" id="IPR039422">
    <property type="entry name" value="MarR/SlyA-like"/>
</dbReference>
<dbReference type="Pfam" id="PF12802">
    <property type="entry name" value="MarR_2"/>
    <property type="match status" value="1"/>
</dbReference>
<dbReference type="PANTHER" id="PTHR33164">
    <property type="entry name" value="TRANSCRIPTIONAL REGULATOR, MARR FAMILY"/>
    <property type="match status" value="1"/>
</dbReference>
<accession>A0A4Y8RQ67</accession>
<dbReference type="SUPFAM" id="SSF46785">
    <property type="entry name" value="Winged helix' DNA-binding domain"/>
    <property type="match status" value="1"/>
</dbReference>
<comment type="caution">
    <text evidence="2">The sequence shown here is derived from an EMBL/GenBank/DDBJ whole genome shotgun (WGS) entry which is preliminary data.</text>
</comment>
<sequence>MTEDVVRALGLLCLGTRLRRVGERLQADTDAIIAARGLEISASQFPYLASLDRLGPLTLGELATSVGVSQPGATRSVNALIRQGYVTAEPAADDQRRKIIALSEKGRRTVDIGKSELWPRVTAAVSDLCTDLDGALLAQLDTIEARLEATPLADRAGPPKTSEA</sequence>
<dbReference type="PROSITE" id="PS50995">
    <property type="entry name" value="HTH_MARR_2"/>
    <property type="match status" value="1"/>
</dbReference>
<gene>
    <name evidence="2" type="ORF">E3C22_05930</name>
</gene>
<dbReference type="RefSeq" id="WP_134761093.1">
    <property type="nucleotide sequence ID" value="NZ_SOZD01000002.1"/>
</dbReference>
<dbReference type="InterPro" id="IPR000835">
    <property type="entry name" value="HTH_MarR-typ"/>
</dbReference>
<name>A0A4Y8RQ67_9HYPH</name>
<dbReference type="GO" id="GO:0003700">
    <property type="term" value="F:DNA-binding transcription factor activity"/>
    <property type="evidence" value="ECO:0007669"/>
    <property type="project" value="InterPro"/>
</dbReference>
<evidence type="ECO:0000313" key="3">
    <source>
        <dbReference type="Proteomes" id="UP000298179"/>
    </source>
</evidence>
<dbReference type="GO" id="GO:0006950">
    <property type="term" value="P:response to stress"/>
    <property type="evidence" value="ECO:0007669"/>
    <property type="project" value="TreeGrafter"/>
</dbReference>